<keyword evidence="1" id="KW-1133">Transmembrane helix</keyword>
<feature type="transmembrane region" description="Helical" evidence="1">
    <location>
        <begin position="6"/>
        <end position="27"/>
    </location>
</feature>
<gene>
    <name evidence="2" type="ORF">KP001_02710</name>
</gene>
<sequence length="161" mass="17371">MRQRGFTLVELVVVVAIIATLLAIATLQYSKMQQKASVEAQARTVYSKLVEVRAEAMYTRTPRAVIVSGNELRVYATNDTTVPPLTVFRLGMPMVMNVSPGRIEYDGQGMMQSSDLSVCVQLGTSADNPGSFDSVVASTVRTYMGKRQTGGACAPASITQK</sequence>
<name>A0ABX8LHF3_9BACT</name>
<dbReference type="Proteomes" id="UP000683559">
    <property type="component" value="Chromosome"/>
</dbReference>
<evidence type="ECO:0000256" key="1">
    <source>
        <dbReference type="SAM" id="Phobius"/>
    </source>
</evidence>
<proteinExistence type="predicted"/>
<organism evidence="2 3">
    <name type="scientific">Geomonas subterranea</name>
    <dbReference type="NCBI Taxonomy" id="2847989"/>
    <lineage>
        <taxon>Bacteria</taxon>
        <taxon>Pseudomonadati</taxon>
        <taxon>Thermodesulfobacteriota</taxon>
        <taxon>Desulfuromonadia</taxon>
        <taxon>Geobacterales</taxon>
        <taxon>Geobacteraceae</taxon>
        <taxon>Geomonas</taxon>
    </lineage>
</organism>
<keyword evidence="3" id="KW-1185">Reference proteome</keyword>
<dbReference type="RefSeq" id="WP_217288057.1">
    <property type="nucleotide sequence ID" value="NZ_CP077683.1"/>
</dbReference>
<protein>
    <submittedName>
        <fullName evidence="2">Type II secretion system GspH family protein</fullName>
    </submittedName>
</protein>
<reference evidence="2 3" key="1">
    <citation type="submission" date="2021-06" db="EMBL/GenBank/DDBJ databases">
        <title>Gemonas diversity in paddy soil.</title>
        <authorList>
            <person name="Liu G."/>
        </authorList>
    </citation>
    <scope>NUCLEOTIDE SEQUENCE [LARGE SCALE GENOMIC DNA]</scope>
    <source>
        <strain evidence="2 3">RG2</strain>
    </source>
</reference>
<accession>A0ABX8LHF3</accession>
<dbReference type="Pfam" id="PF07963">
    <property type="entry name" value="N_methyl"/>
    <property type="match status" value="1"/>
</dbReference>
<keyword evidence="1" id="KW-0472">Membrane</keyword>
<evidence type="ECO:0000313" key="3">
    <source>
        <dbReference type="Proteomes" id="UP000683559"/>
    </source>
</evidence>
<dbReference type="PROSITE" id="PS00409">
    <property type="entry name" value="PROKAR_NTER_METHYL"/>
    <property type="match status" value="1"/>
</dbReference>
<evidence type="ECO:0000313" key="2">
    <source>
        <dbReference type="EMBL" id="QXE91475.1"/>
    </source>
</evidence>
<dbReference type="NCBIfam" id="TIGR02532">
    <property type="entry name" value="IV_pilin_GFxxxE"/>
    <property type="match status" value="1"/>
</dbReference>
<keyword evidence="1" id="KW-0812">Transmembrane</keyword>
<dbReference type="InterPro" id="IPR012902">
    <property type="entry name" value="N_methyl_site"/>
</dbReference>
<dbReference type="EMBL" id="CP077683">
    <property type="protein sequence ID" value="QXE91475.1"/>
    <property type="molecule type" value="Genomic_DNA"/>
</dbReference>